<dbReference type="Proteomes" id="UP001642360">
    <property type="component" value="Unassembled WGS sequence"/>
</dbReference>
<gene>
    <name evidence="5" type="ORF">ILEXP_LOCUS33448</name>
</gene>
<proteinExistence type="inferred from homology"/>
<feature type="compositionally biased region" description="Basic and acidic residues" evidence="4">
    <location>
        <begin position="131"/>
        <end position="140"/>
    </location>
</feature>
<comment type="caution">
    <text evidence="5">The sequence shown here is derived from an EMBL/GenBank/DDBJ whole genome shotgun (WGS) entry which is preliminary data.</text>
</comment>
<accession>A0ABC8T8M7</accession>
<evidence type="ECO:0000256" key="1">
    <source>
        <dbReference type="ARBA" id="ARBA00004123"/>
    </source>
</evidence>
<dbReference type="PANTHER" id="PTHR13471:SF0">
    <property type="entry name" value="NUCLEAR EXOSOME REGULATOR NRDE2"/>
    <property type="match status" value="1"/>
</dbReference>
<evidence type="ECO:0000256" key="4">
    <source>
        <dbReference type="SAM" id="MobiDB-lite"/>
    </source>
</evidence>
<evidence type="ECO:0000313" key="5">
    <source>
        <dbReference type="EMBL" id="CAK9164340.1"/>
    </source>
</evidence>
<evidence type="ECO:0000313" key="6">
    <source>
        <dbReference type="Proteomes" id="UP001642360"/>
    </source>
</evidence>
<sequence>MLWEVLNTNATLLPKVLSYLTWVLWCILVHHTADASSPDSAIIQQELGLVDIFLCLCRFEWQAGYQELATALFQAGIEYSIFCPSLHLTEQGKRRLFEHFWNSGGARLGEDGALGWSTWLEKEEEQRQKAIKEESSREIEEGGWTGWSEPLSKTKEIGEKTECIADGNVAVEDNGEPVKEDIVQEDDTEALLKVLGIDVDAETDGDIRDTNTWRRWSEEELSRNSDQWMPVHSKSAGNSVSAGVADAEDDEQLSRVILFDDVSDYLFSISSKEAQLSLVYQFVDFYGGRISQWTCTNSSSWAEKTLSLEALPDSILDDLRWVHDVLTEIETSQGSSNLEHLLSGPDDISMRTNAMKFLRNATLLCLTAYPQNYILEEAALVAEELYNTRMGSCSCSATPCRALAKNLLKSNRQDILLCGVYAQREAVFGNIDSARKVFDMVLSSIEGLPLDSRSDASLLYFWYAEMELANSSGCGSESSSRAMHILSCLGSGTKYSSFTCHPSSLQQLKARQGYKERIRMLWSTCARGFIDDNSIALICSAALFEELTGGWATGIEILNQAFSMVLPGNLAFLCKTSMLC</sequence>
<comment type="subcellular location">
    <subcellularLocation>
        <location evidence="1">Nucleus</location>
    </subcellularLocation>
</comment>
<dbReference type="Pfam" id="PF08424">
    <property type="entry name" value="NRDE-2"/>
    <property type="match status" value="1"/>
</dbReference>
<evidence type="ECO:0000256" key="2">
    <source>
        <dbReference type="ARBA" id="ARBA00009265"/>
    </source>
</evidence>
<protein>
    <submittedName>
        <fullName evidence="5">Uncharacterized protein</fullName>
    </submittedName>
</protein>
<feature type="region of interest" description="Disordered" evidence="4">
    <location>
        <begin position="131"/>
        <end position="150"/>
    </location>
</feature>
<dbReference type="EMBL" id="CAUOFW020004181">
    <property type="protein sequence ID" value="CAK9164340.1"/>
    <property type="molecule type" value="Genomic_DNA"/>
</dbReference>
<dbReference type="PANTHER" id="PTHR13471">
    <property type="entry name" value="TETRATRICOPEPTIDE-LIKE HELICAL"/>
    <property type="match status" value="1"/>
</dbReference>
<evidence type="ECO:0000256" key="3">
    <source>
        <dbReference type="ARBA" id="ARBA00023242"/>
    </source>
</evidence>
<dbReference type="InterPro" id="IPR013633">
    <property type="entry name" value="NRDE-2"/>
</dbReference>
<name>A0ABC8T8M7_9AQUA</name>
<comment type="similarity">
    <text evidence="2">Belongs to the NRDE2 family.</text>
</comment>
<dbReference type="GO" id="GO:0005634">
    <property type="term" value="C:nucleus"/>
    <property type="evidence" value="ECO:0007669"/>
    <property type="project" value="UniProtKB-SubCell"/>
</dbReference>
<organism evidence="5 6">
    <name type="scientific">Ilex paraguariensis</name>
    <name type="common">yerba mate</name>
    <dbReference type="NCBI Taxonomy" id="185542"/>
    <lineage>
        <taxon>Eukaryota</taxon>
        <taxon>Viridiplantae</taxon>
        <taxon>Streptophyta</taxon>
        <taxon>Embryophyta</taxon>
        <taxon>Tracheophyta</taxon>
        <taxon>Spermatophyta</taxon>
        <taxon>Magnoliopsida</taxon>
        <taxon>eudicotyledons</taxon>
        <taxon>Gunneridae</taxon>
        <taxon>Pentapetalae</taxon>
        <taxon>asterids</taxon>
        <taxon>campanulids</taxon>
        <taxon>Aquifoliales</taxon>
        <taxon>Aquifoliaceae</taxon>
        <taxon>Ilex</taxon>
    </lineage>
</organism>
<keyword evidence="6" id="KW-1185">Reference proteome</keyword>
<keyword evidence="3" id="KW-0539">Nucleus</keyword>
<reference evidence="5 6" key="1">
    <citation type="submission" date="2024-02" db="EMBL/GenBank/DDBJ databases">
        <authorList>
            <person name="Vignale AGUSTIN F."/>
            <person name="Sosa J E."/>
            <person name="Modenutti C."/>
        </authorList>
    </citation>
    <scope>NUCLEOTIDE SEQUENCE [LARGE SCALE GENOMIC DNA]</scope>
</reference>
<dbReference type="AlphaFoldDB" id="A0ABC8T8M7"/>